<accession>A0A4Y3HTM9</accession>
<dbReference type="OrthoDB" id="9813770at2"/>
<gene>
    <name evidence="1" type="ORF">VIN01S_04580</name>
</gene>
<dbReference type="EMBL" id="BJLF01000002">
    <property type="protein sequence ID" value="GEA49654.1"/>
    <property type="molecule type" value="Genomic_DNA"/>
</dbReference>
<dbReference type="PANTHER" id="PTHR13887">
    <property type="entry name" value="GLUTATHIONE S-TRANSFERASE KAPPA"/>
    <property type="match status" value="1"/>
</dbReference>
<dbReference type="PANTHER" id="PTHR13887:SF54">
    <property type="entry name" value="DSBA FAMILY PROTEIN"/>
    <property type="match status" value="1"/>
</dbReference>
<dbReference type="Gene3D" id="3.40.30.10">
    <property type="entry name" value="Glutaredoxin"/>
    <property type="match status" value="1"/>
</dbReference>
<dbReference type="AlphaFoldDB" id="A0A4Y3HTM9"/>
<reference evidence="1 2" key="1">
    <citation type="submission" date="2019-06" db="EMBL/GenBank/DDBJ databases">
        <title>Whole genome shotgun sequence of Vibrio inusitatus NBRC 102082.</title>
        <authorList>
            <person name="Hosoyama A."/>
            <person name="Uohara A."/>
            <person name="Ohji S."/>
            <person name="Ichikawa N."/>
        </authorList>
    </citation>
    <scope>NUCLEOTIDE SEQUENCE [LARGE SCALE GENOMIC DNA]</scope>
    <source>
        <strain evidence="1 2">NBRC 102082</strain>
    </source>
</reference>
<proteinExistence type="predicted"/>
<protein>
    <submittedName>
        <fullName evidence="1">DsbA family protein</fullName>
    </submittedName>
</protein>
<name>A0A4Y3HTM9_9VIBR</name>
<dbReference type="CDD" id="cd03025">
    <property type="entry name" value="DsbA_FrnE_like"/>
    <property type="match status" value="1"/>
</dbReference>
<evidence type="ECO:0000313" key="2">
    <source>
        <dbReference type="Proteomes" id="UP000318717"/>
    </source>
</evidence>
<dbReference type="RefSeq" id="WP_141344007.1">
    <property type="nucleotide sequence ID" value="NZ_BJLF01000002.1"/>
</dbReference>
<evidence type="ECO:0000313" key="1">
    <source>
        <dbReference type="EMBL" id="GEA49654.1"/>
    </source>
</evidence>
<dbReference type="InterPro" id="IPR036249">
    <property type="entry name" value="Thioredoxin-like_sf"/>
</dbReference>
<sequence length="208" mass="23663">MSKDTMRLYHVYDPMCAWCWGYKPTWLQLESALKGRLEIVYLVGGLAPDTDVSMPMEMRHQIASYWNKIESLLGTQFNHDFWSSNTPRRSTYPACRAMLCARLQGAEKEMLSAVQQAYYLQARNPSDLSTLIELAGEIGLNTEQFERDLGSSEIEQTLMQELRFARSIGGNSFPSLFIVKGESIIELPIDYKDADATLSQIEQVLGKF</sequence>
<dbReference type="SUPFAM" id="SSF52833">
    <property type="entry name" value="Thioredoxin-like"/>
    <property type="match status" value="1"/>
</dbReference>
<dbReference type="Proteomes" id="UP000318717">
    <property type="component" value="Unassembled WGS sequence"/>
</dbReference>
<organism evidence="1 2">
    <name type="scientific">Vibrio inusitatus NBRC 102082</name>
    <dbReference type="NCBI Taxonomy" id="1219070"/>
    <lineage>
        <taxon>Bacteria</taxon>
        <taxon>Pseudomonadati</taxon>
        <taxon>Pseudomonadota</taxon>
        <taxon>Gammaproteobacteria</taxon>
        <taxon>Vibrionales</taxon>
        <taxon>Vibrionaceae</taxon>
        <taxon>Vibrio</taxon>
    </lineage>
</organism>
<keyword evidence="2" id="KW-1185">Reference proteome</keyword>
<comment type="caution">
    <text evidence="1">The sequence shown here is derived from an EMBL/GenBank/DDBJ whole genome shotgun (WGS) entry which is preliminary data.</text>
</comment>
<dbReference type="Pfam" id="PF13743">
    <property type="entry name" value="Thioredoxin_5"/>
    <property type="match status" value="1"/>
</dbReference>